<keyword evidence="4 6" id="KW-0472">Membrane</keyword>
<evidence type="ECO:0000256" key="3">
    <source>
        <dbReference type="ARBA" id="ARBA00022989"/>
    </source>
</evidence>
<protein>
    <submittedName>
        <fullName evidence="7">Nucleotide-sugar transporter-domain-containing protein</fullName>
    </submittedName>
</protein>
<feature type="transmembrane region" description="Helical" evidence="6">
    <location>
        <begin position="148"/>
        <end position="169"/>
    </location>
</feature>
<dbReference type="GO" id="GO:0015165">
    <property type="term" value="F:pyrimidine nucleotide-sugar transmembrane transporter activity"/>
    <property type="evidence" value="ECO:0007669"/>
    <property type="project" value="InterPro"/>
</dbReference>
<dbReference type="RefSeq" id="XP_056046743.1">
    <property type="nucleotide sequence ID" value="XM_056186875.1"/>
</dbReference>
<dbReference type="GO" id="GO:0000139">
    <property type="term" value="C:Golgi membrane"/>
    <property type="evidence" value="ECO:0007669"/>
    <property type="project" value="InterPro"/>
</dbReference>
<evidence type="ECO:0000256" key="1">
    <source>
        <dbReference type="ARBA" id="ARBA00004141"/>
    </source>
</evidence>
<dbReference type="GeneID" id="80882041"/>
<comment type="subcellular location">
    <subcellularLocation>
        <location evidence="1">Membrane</location>
        <topology evidence="1">Multi-pass membrane protein</topology>
    </subcellularLocation>
</comment>
<keyword evidence="2 6" id="KW-0812">Transmembrane</keyword>
<feature type="transmembrane region" description="Helical" evidence="6">
    <location>
        <begin position="237"/>
        <end position="258"/>
    </location>
</feature>
<dbReference type="Proteomes" id="UP001217417">
    <property type="component" value="Unassembled WGS sequence"/>
</dbReference>
<dbReference type="PANTHER" id="PTHR10231">
    <property type="entry name" value="NUCLEOTIDE-SUGAR TRANSMEMBRANE TRANSPORTER"/>
    <property type="match status" value="1"/>
</dbReference>
<dbReference type="NCBIfam" id="TIGR00803">
    <property type="entry name" value="nst"/>
    <property type="match status" value="2"/>
</dbReference>
<evidence type="ECO:0000313" key="7">
    <source>
        <dbReference type="EMBL" id="KAJ8103293.1"/>
    </source>
</evidence>
<name>A0AAD7QXY0_9ASCO</name>
<feature type="transmembrane region" description="Helical" evidence="6">
    <location>
        <begin position="17"/>
        <end position="37"/>
    </location>
</feature>
<gene>
    <name evidence="7" type="ORF">POJ06DRAFT_247148</name>
</gene>
<evidence type="ECO:0000256" key="2">
    <source>
        <dbReference type="ARBA" id="ARBA00022692"/>
    </source>
</evidence>
<feature type="transmembrane region" description="Helical" evidence="6">
    <location>
        <begin position="270"/>
        <end position="298"/>
    </location>
</feature>
<dbReference type="EMBL" id="JARPMG010000002">
    <property type="protein sequence ID" value="KAJ8103293.1"/>
    <property type="molecule type" value="Genomic_DNA"/>
</dbReference>
<evidence type="ECO:0000256" key="5">
    <source>
        <dbReference type="SAM" id="MobiDB-lite"/>
    </source>
</evidence>
<evidence type="ECO:0000256" key="4">
    <source>
        <dbReference type="ARBA" id="ARBA00023136"/>
    </source>
</evidence>
<dbReference type="PIRSF" id="PIRSF005799">
    <property type="entry name" value="UDP-gal_transpt"/>
    <property type="match status" value="1"/>
</dbReference>
<evidence type="ECO:0000256" key="6">
    <source>
        <dbReference type="SAM" id="Phobius"/>
    </source>
</evidence>
<sequence>MSSQQDVPRLFHIPLKYISLVTLTFQNSALILIMHYSRVMPGYDSNSRYFASTAVLLNEIIKLVVCSVVAAFDRGPRLAWVEVFSRDCWKLAIPACLYTVQNSLQYVAVSNLDAATFQVTYQLKIITTAIFSVTMLHRSLSPLKWMSLLMLTVGIALVQLPHDVISFVASSFNLTLRLTGGSEDESETAEKEHHALEGEDEMNRTLGLVAVLIACILSGLAGVYFEKVLKGTNASLWVRNVQLSFFSLFPAFFIGVLMKDGDVIAEKGFFFGYNAVVWTAIGFQAGGGIVVALCVNFADNIAKNFATSISILLSFVASVYFFDFKVTANFVLGAVLVLIATYLYSKPDRRPSSAGTQNKEEYRPVPLHSTTSEETSPRTPRPPLAAFNEKQQ</sequence>
<dbReference type="InterPro" id="IPR037185">
    <property type="entry name" value="EmrE-like"/>
</dbReference>
<feature type="transmembrane region" description="Helical" evidence="6">
    <location>
        <begin position="206"/>
        <end position="225"/>
    </location>
</feature>
<organism evidence="7 8">
    <name type="scientific">Lipomyces tetrasporus</name>
    <dbReference type="NCBI Taxonomy" id="54092"/>
    <lineage>
        <taxon>Eukaryota</taxon>
        <taxon>Fungi</taxon>
        <taxon>Dikarya</taxon>
        <taxon>Ascomycota</taxon>
        <taxon>Saccharomycotina</taxon>
        <taxon>Lipomycetes</taxon>
        <taxon>Lipomycetales</taxon>
        <taxon>Lipomycetaceae</taxon>
        <taxon>Lipomyces</taxon>
    </lineage>
</organism>
<dbReference type="Gene3D" id="1.10.3730.20">
    <property type="match status" value="1"/>
</dbReference>
<feature type="transmembrane region" description="Helical" evidence="6">
    <location>
        <begin position="305"/>
        <end position="322"/>
    </location>
</feature>
<dbReference type="Pfam" id="PF04142">
    <property type="entry name" value="Nuc_sug_transp"/>
    <property type="match status" value="1"/>
</dbReference>
<feature type="transmembrane region" description="Helical" evidence="6">
    <location>
        <begin position="49"/>
        <end position="72"/>
    </location>
</feature>
<keyword evidence="8" id="KW-1185">Reference proteome</keyword>
<dbReference type="InterPro" id="IPR007271">
    <property type="entry name" value="Nuc_sug_transpt"/>
</dbReference>
<dbReference type="SUPFAM" id="SSF103481">
    <property type="entry name" value="Multidrug resistance efflux transporter EmrE"/>
    <property type="match status" value="1"/>
</dbReference>
<feature type="transmembrane region" description="Helical" evidence="6">
    <location>
        <begin position="328"/>
        <end position="345"/>
    </location>
</feature>
<reference evidence="7" key="1">
    <citation type="submission" date="2023-03" db="EMBL/GenBank/DDBJ databases">
        <title>Near-Complete genome sequence of Lipomyces tetrasporous NRRL Y-64009, an oleaginous yeast capable of growing on lignocellulosic hydrolysates.</title>
        <authorList>
            <consortium name="Lawrence Berkeley National Laboratory"/>
            <person name="Jagtap S.S."/>
            <person name="Liu J.-J."/>
            <person name="Walukiewicz H.E."/>
            <person name="Pangilinan J."/>
            <person name="Lipzen A."/>
            <person name="Ahrendt S."/>
            <person name="Koriabine M."/>
            <person name="Cobaugh K."/>
            <person name="Salamov A."/>
            <person name="Yoshinaga Y."/>
            <person name="Ng V."/>
            <person name="Daum C."/>
            <person name="Grigoriev I.V."/>
            <person name="Slininger P.J."/>
            <person name="Dien B.S."/>
            <person name="Jin Y.-S."/>
            <person name="Rao C.V."/>
        </authorList>
    </citation>
    <scope>NUCLEOTIDE SEQUENCE</scope>
    <source>
        <strain evidence="7">NRRL Y-64009</strain>
    </source>
</reference>
<proteinExistence type="predicted"/>
<feature type="region of interest" description="Disordered" evidence="5">
    <location>
        <begin position="348"/>
        <end position="392"/>
    </location>
</feature>
<feature type="compositionally biased region" description="Low complexity" evidence="5">
    <location>
        <begin position="369"/>
        <end position="378"/>
    </location>
</feature>
<evidence type="ECO:0000313" key="8">
    <source>
        <dbReference type="Proteomes" id="UP001217417"/>
    </source>
</evidence>
<dbReference type="AlphaFoldDB" id="A0AAD7QXY0"/>
<accession>A0AAD7QXY0</accession>
<comment type="caution">
    <text evidence="7">The sequence shown here is derived from an EMBL/GenBank/DDBJ whole genome shotgun (WGS) entry which is preliminary data.</text>
</comment>
<keyword evidence="3 6" id="KW-1133">Transmembrane helix</keyword>